<gene>
    <name evidence="3" type="ORF">OEZ60_06565</name>
</gene>
<keyword evidence="4" id="KW-1185">Reference proteome</keyword>
<feature type="domain" description="EamA" evidence="2">
    <location>
        <begin position="8"/>
        <end position="140"/>
    </location>
</feature>
<accession>A0ABT2X149</accession>
<feature type="transmembrane region" description="Helical" evidence="1">
    <location>
        <begin position="271"/>
        <end position="289"/>
    </location>
</feature>
<feature type="domain" description="EamA" evidence="2">
    <location>
        <begin position="152"/>
        <end position="283"/>
    </location>
</feature>
<organism evidence="3 4">
    <name type="scientific">Albidovulum salinarum</name>
    <dbReference type="NCBI Taxonomy" id="2984153"/>
    <lineage>
        <taxon>Bacteria</taxon>
        <taxon>Pseudomonadati</taxon>
        <taxon>Pseudomonadota</taxon>
        <taxon>Alphaproteobacteria</taxon>
        <taxon>Rhodobacterales</taxon>
        <taxon>Paracoccaceae</taxon>
        <taxon>Albidovulum</taxon>
    </lineage>
</organism>
<evidence type="ECO:0000313" key="4">
    <source>
        <dbReference type="Proteomes" id="UP001209535"/>
    </source>
</evidence>
<dbReference type="InterPro" id="IPR037185">
    <property type="entry name" value="EmrE-like"/>
</dbReference>
<reference evidence="3 4" key="1">
    <citation type="submission" date="2022-10" db="EMBL/GenBank/DDBJ databases">
        <title>Defluviimonas sp. nov., isolated from ocean surface sediments.</title>
        <authorList>
            <person name="He W."/>
            <person name="Wang L."/>
            <person name="Zhang D.-F."/>
        </authorList>
    </citation>
    <scope>NUCLEOTIDE SEQUENCE [LARGE SCALE GENOMIC DNA]</scope>
    <source>
        <strain evidence="3 4">WL0024</strain>
    </source>
</reference>
<evidence type="ECO:0000313" key="3">
    <source>
        <dbReference type="EMBL" id="MCU9847666.1"/>
    </source>
</evidence>
<dbReference type="RefSeq" id="WP_263334385.1">
    <property type="nucleotide sequence ID" value="NZ_JAOVQO010000005.1"/>
</dbReference>
<sequence>MRPDRPLLGILLMLGFCLLAPIGDSIAKLLGPRIPLLELVATRFAVQAAVLVPLLAATGGTLRMRRRTALLTGLRTLLHITGIAAMFLSLRFLPLADAVAIAFVMPFLMLLLGHAVLGEEVGRHRLAACAAGFAGTLLVIQPNFAAVGAPALLPLLVALVFALFMLVTRQIARDTDAITLQAASGLLGSALLLPALLLAEGSGLAALDPIWPAPGDAALLVALGLLGTAAHLLMTGALRFAPTSTLAPMQYLEIPFATLIGWAVFDQLPNRLAGLGIAVTIGAGLYVIARERRLARAA</sequence>
<proteinExistence type="predicted"/>
<dbReference type="InterPro" id="IPR000620">
    <property type="entry name" value="EamA_dom"/>
</dbReference>
<dbReference type="SUPFAM" id="SSF103481">
    <property type="entry name" value="Multidrug resistance efflux transporter EmrE"/>
    <property type="match status" value="2"/>
</dbReference>
<dbReference type="Pfam" id="PF00892">
    <property type="entry name" value="EamA"/>
    <property type="match status" value="2"/>
</dbReference>
<feature type="transmembrane region" description="Helical" evidence="1">
    <location>
        <begin position="43"/>
        <end position="62"/>
    </location>
</feature>
<feature type="transmembrane region" description="Helical" evidence="1">
    <location>
        <begin position="217"/>
        <end position="234"/>
    </location>
</feature>
<feature type="transmembrane region" description="Helical" evidence="1">
    <location>
        <begin position="178"/>
        <end position="197"/>
    </location>
</feature>
<keyword evidence="1" id="KW-0812">Transmembrane</keyword>
<name>A0ABT2X149_9RHOB</name>
<keyword evidence="1" id="KW-1133">Transmembrane helix</keyword>
<feature type="transmembrane region" description="Helical" evidence="1">
    <location>
        <begin position="74"/>
        <end position="93"/>
    </location>
</feature>
<dbReference type="PANTHER" id="PTHR22911:SF135">
    <property type="entry name" value="BLR4310 PROTEIN"/>
    <property type="match status" value="1"/>
</dbReference>
<dbReference type="PANTHER" id="PTHR22911">
    <property type="entry name" value="ACYL-MALONYL CONDENSING ENZYME-RELATED"/>
    <property type="match status" value="1"/>
</dbReference>
<protein>
    <submittedName>
        <fullName evidence="3">DMT family transporter</fullName>
    </submittedName>
</protein>
<dbReference type="Proteomes" id="UP001209535">
    <property type="component" value="Unassembled WGS sequence"/>
</dbReference>
<keyword evidence="1" id="KW-0472">Membrane</keyword>
<feature type="transmembrane region" description="Helical" evidence="1">
    <location>
        <begin position="147"/>
        <end position="166"/>
    </location>
</feature>
<dbReference type="EMBL" id="JAOVQO010000005">
    <property type="protein sequence ID" value="MCU9847666.1"/>
    <property type="molecule type" value="Genomic_DNA"/>
</dbReference>
<comment type="caution">
    <text evidence="3">The sequence shown here is derived from an EMBL/GenBank/DDBJ whole genome shotgun (WGS) entry which is preliminary data.</text>
</comment>
<feature type="transmembrane region" description="Helical" evidence="1">
    <location>
        <begin position="99"/>
        <end position="117"/>
    </location>
</feature>
<evidence type="ECO:0000259" key="2">
    <source>
        <dbReference type="Pfam" id="PF00892"/>
    </source>
</evidence>
<evidence type="ECO:0000256" key="1">
    <source>
        <dbReference type="SAM" id="Phobius"/>
    </source>
</evidence>